<comment type="subcellular location">
    <subcellularLocation>
        <location evidence="1">Membrane</location>
        <topology evidence="1">Multi-pass membrane protein</topology>
    </subcellularLocation>
</comment>
<keyword evidence="6 10" id="KW-1133">Transmembrane helix</keyword>
<evidence type="ECO:0000256" key="2">
    <source>
        <dbReference type="ARBA" id="ARBA00006772"/>
    </source>
</evidence>
<dbReference type="PROSITE" id="PS01271">
    <property type="entry name" value="NA_SULFATE"/>
    <property type="match status" value="1"/>
</dbReference>
<keyword evidence="7 10" id="KW-0472">Membrane</keyword>
<dbReference type="InterPro" id="IPR031312">
    <property type="entry name" value="Na/sul_symport_CS"/>
</dbReference>
<evidence type="ECO:0000256" key="6">
    <source>
        <dbReference type="ARBA" id="ARBA00022989"/>
    </source>
</evidence>
<feature type="transmembrane region" description="Helical" evidence="10">
    <location>
        <begin position="37"/>
        <end position="53"/>
    </location>
</feature>
<feature type="region of interest" description="Disordered" evidence="9">
    <location>
        <begin position="1"/>
        <end position="30"/>
    </location>
</feature>
<evidence type="ECO:0000256" key="3">
    <source>
        <dbReference type="ARBA" id="ARBA00020150"/>
    </source>
</evidence>
<evidence type="ECO:0000256" key="8">
    <source>
        <dbReference type="ARBA" id="ARBA00031174"/>
    </source>
</evidence>
<accession>A0A7W9YLX1</accession>
<name>A0A7W9YLX1_9ACTN</name>
<dbReference type="InterPro" id="IPR001898">
    <property type="entry name" value="SLC13A/DASS"/>
</dbReference>
<feature type="transmembrane region" description="Helical" evidence="10">
    <location>
        <begin position="65"/>
        <end position="93"/>
    </location>
</feature>
<comment type="similarity">
    <text evidence="2">Belongs to the SLC13A/DASS transporter (TC 2.A.47) family. NADC subfamily.</text>
</comment>
<dbReference type="NCBIfam" id="TIGR00785">
    <property type="entry name" value="dass"/>
    <property type="match status" value="1"/>
</dbReference>
<dbReference type="PANTHER" id="PTHR10283">
    <property type="entry name" value="SOLUTE CARRIER FAMILY 13 MEMBER"/>
    <property type="match status" value="1"/>
</dbReference>
<feature type="transmembrane region" description="Helical" evidence="10">
    <location>
        <begin position="163"/>
        <end position="185"/>
    </location>
</feature>
<evidence type="ECO:0000256" key="9">
    <source>
        <dbReference type="SAM" id="MobiDB-lite"/>
    </source>
</evidence>
<dbReference type="EMBL" id="JACHDS010000001">
    <property type="protein sequence ID" value="MBB6173956.1"/>
    <property type="molecule type" value="Genomic_DNA"/>
</dbReference>
<feature type="transmembrane region" description="Helical" evidence="10">
    <location>
        <begin position="365"/>
        <end position="384"/>
    </location>
</feature>
<feature type="transmembrane region" description="Helical" evidence="10">
    <location>
        <begin position="335"/>
        <end position="353"/>
    </location>
</feature>
<evidence type="ECO:0000256" key="4">
    <source>
        <dbReference type="ARBA" id="ARBA00022448"/>
    </source>
</evidence>
<feature type="transmembrane region" description="Helical" evidence="10">
    <location>
        <begin position="105"/>
        <end position="124"/>
    </location>
</feature>
<dbReference type="PANTHER" id="PTHR10283:SF82">
    <property type="entry name" value="SOLUTE CARRIER FAMILY 13 MEMBER 2"/>
    <property type="match status" value="1"/>
</dbReference>
<gene>
    <name evidence="11" type="ORF">HNR23_004016</name>
</gene>
<dbReference type="AlphaFoldDB" id="A0A7W9YLX1"/>
<feature type="transmembrane region" description="Helical" evidence="10">
    <location>
        <begin position="197"/>
        <end position="220"/>
    </location>
</feature>
<protein>
    <recommendedName>
        <fullName evidence="3">Sodium-dependent dicarboxylate transporter SdcS</fullName>
    </recommendedName>
    <alternativeName>
        <fullName evidence="8">Na(+)/dicarboxylate symporter</fullName>
    </alternativeName>
</protein>
<evidence type="ECO:0000256" key="1">
    <source>
        <dbReference type="ARBA" id="ARBA00004141"/>
    </source>
</evidence>
<feature type="transmembrane region" description="Helical" evidence="10">
    <location>
        <begin position="240"/>
        <end position="262"/>
    </location>
</feature>
<evidence type="ECO:0000256" key="7">
    <source>
        <dbReference type="ARBA" id="ARBA00023136"/>
    </source>
</evidence>
<dbReference type="GO" id="GO:0015141">
    <property type="term" value="F:succinate transmembrane transporter activity"/>
    <property type="evidence" value="ECO:0007669"/>
    <property type="project" value="UniProtKB-ARBA"/>
</dbReference>
<feature type="transmembrane region" description="Helical" evidence="10">
    <location>
        <begin position="298"/>
        <end position="315"/>
    </location>
</feature>
<evidence type="ECO:0000256" key="5">
    <source>
        <dbReference type="ARBA" id="ARBA00022692"/>
    </source>
</evidence>
<evidence type="ECO:0000313" key="11">
    <source>
        <dbReference type="EMBL" id="MBB6173956.1"/>
    </source>
</evidence>
<reference evidence="11 12" key="1">
    <citation type="submission" date="2020-08" db="EMBL/GenBank/DDBJ databases">
        <title>Sequencing the genomes of 1000 actinobacteria strains.</title>
        <authorList>
            <person name="Klenk H.-P."/>
        </authorList>
    </citation>
    <scope>NUCLEOTIDE SEQUENCE [LARGE SCALE GENOMIC DNA]</scope>
    <source>
        <strain evidence="11 12">DSM 46659</strain>
    </source>
</reference>
<dbReference type="RefSeq" id="WP_184077690.1">
    <property type="nucleotide sequence ID" value="NZ_JACHDS010000001.1"/>
</dbReference>
<keyword evidence="4" id="KW-0813">Transport</keyword>
<comment type="caution">
    <text evidence="11">The sequence shown here is derived from an EMBL/GenBank/DDBJ whole genome shotgun (WGS) entry which is preliminary data.</text>
</comment>
<feature type="transmembrane region" description="Helical" evidence="10">
    <location>
        <begin position="404"/>
        <end position="423"/>
    </location>
</feature>
<organism evidence="11 12">
    <name type="scientific">Nocardiopsis mwathae</name>
    <dbReference type="NCBI Taxonomy" id="1472723"/>
    <lineage>
        <taxon>Bacteria</taxon>
        <taxon>Bacillati</taxon>
        <taxon>Actinomycetota</taxon>
        <taxon>Actinomycetes</taxon>
        <taxon>Streptosporangiales</taxon>
        <taxon>Nocardiopsidaceae</taxon>
        <taxon>Nocardiopsis</taxon>
    </lineage>
</organism>
<evidence type="ECO:0000313" key="12">
    <source>
        <dbReference type="Proteomes" id="UP000546642"/>
    </source>
</evidence>
<keyword evidence="12" id="KW-1185">Reference proteome</keyword>
<dbReference type="Pfam" id="PF00939">
    <property type="entry name" value="Na_sulph_symp"/>
    <property type="match status" value="1"/>
</dbReference>
<feature type="transmembrane region" description="Helical" evidence="10">
    <location>
        <begin position="487"/>
        <end position="511"/>
    </location>
</feature>
<sequence>MTADTGNEPAAERGKRGLPALTTERAADPEPSRAKRVGLVLAPLLAAAVFLLLPDAVSTSGKLTAAIAALMATLWATEALPIPVTALLPLVLFPVFGIAEVKDAAAPYANDVIFLFMGGFMLALAMQKWNLHKRVALAIVGAVGTDPVRLIGGFMLATGFITMWVANTATTIMMLPIAISVITLVTQLRNGRTDTNFATALMLGVAYAASIGSVATLIGTPPNALMVGYLKETFDIDVGFGQWMLVGFPLAAIFLVIAWVVLTRFVYPPEVTSLDGAQDIIKGELRDMGPMTPTERRVLGVFVAAAASWVFIPLLADSPLVSVLPWLDRITDAGIAMAVAVALFLIPAPGTQGGKLLDWETAVRLPWGILLLFGGGLTLSSQFTATGLSEWIGTRVGALEGVPVWLLLLVVVALVLLLTELTSNTATTATFLPVLGGVALGMDLDVMTLVVPATLAASLAFMLPVATPPNAVVFGSGQVTIGQMIKAGAWLNTVAVFVVLFTMYAIAGWAFGIAF</sequence>
<proteinExistence type="inferred from homology"/>
<dbReference type="Proteomes" id="UP000546642">
    <property type="component" value="Unassembled WGS sequence"/>
</dbReference>
<evidence type="ECO:0000256" key="10">
    <source>
        <dbReference type="SAM" id="Phobius"/>
    </source>
</evidence>
<keyword evidence="5 10" id="KW-0812">Transmembrane</keyword>
<dbReference type="GO" id="GO:0005886">
    <property type="term" value="C:plasma membrane"/>
    <property type="evidence" value="ECO:0007669"/>
    <property type="project" value="TreeGrafter"/>
</dbReference>
<feature type="transmembrane region" description="Helical" evidence="10">
    <location>
        <begin position="444"/>
        <end position="467"/>
    </location>
</feature>